<dbReference type="PROSITE" id="PS50004">
    <property type="entry name" value="C2"/>
    <property type="match status" value="1"/>
</dbReference>
<comment type="similarity">
    <text evidence="8">Belongs to the PI3/PI4-kinase family.</text>
</comment>
<dbReference type="InterPro" id="IPR002420">
    <property type="entry name" value="PI3K-type_C2_dom"/>
</dbReference>
<feature type="compositionally biased region" description="Polar residues" evidence="9">
    <location>
        <begin position="446"/>
        <end position="456"/>
    </location>
</feature>
<dbReference type="Pfam" id="PF00787">
    <property type="entry name" value="PX"/>
    <property type="match status" value="1"/>
</dbReference>
<dbReference type="Pfam" id="PF00613">
    <property type="entry name" value="PI3Ka"/>
    <property type="match status" value="1"/>
</dbReference>
<dbReference type="InterPro" id="IPR000008">
    <property type="entry name" value="C2_dom"/>
</dbReference>
<evidence type="ECO:0000313" key="16">
    <source>
        <dbReference type="Proteomes" id="UP001165740"/>
    </source>
</evidence>
<dbReference type="InterPro" id="IPR000403">
    <property type="entry name" value="PI3/4_kinase_cat_dom"/>
</dbReference>
<dbReference type="GO" id="GO:0016477">
    <property type="term" value="P:cell migration"/>
    <property type="evidence" value="ECO:0007669"/>
    <property type="project" value="TreeGrafter"/>
</dbReference>
<dbReference type="RefSeq" id="XP_055899740.1">
    <property type="nucleotide sequence ID" value="XM_056043765.1"/>
</dbReference>
<feature type="region of interest" description="Disordered" evidence="9">
    <location>
        <begin position="444"/>
        <end position="463"/>
    </location>
</feature>
<dbReference type="Gene3D" id="3.10.20.90">
    <property type="entry name" value="Phosphatidylinositol 3-kinase Catalytic Subunit, Chain A, domain 1"/>
    <property type="match status" value="1"/>
</dbReference>
<dbReference type="SMART" id="SM00142">
    <property type="entry name" value="PI3K_C2"/>
    <property type="match status" value="1"/>
</dbReference>
<feature type="domain" description="PX" evidence="11">
    <location>
        <begin position="1536"/>
        <end position="1652"/>
    </location>
</feature>
<feature type="domain" description="PI3K/PI4K catalytic" evidence="12">
    <location>
        <begin position="1222"/>
        <end position="1499"/>
    </location>
</feature>
<evidence type="ECO:0000256" key="3">
    <source>
        <dbReference type="ARBA" id="ARBA00022777"/>
    </source>
</evidence>
<dbReference type="Pfam" id="PF00454">
    <property type="entry name" value="PI3_PI4_kinase"/>
    <property type="match status" value="1"/>
</dbReference>
<dbReference type="SUPFAM" id="SSF48371">
    <property type="entry name" value="ARM repeat"/>
    <property type="match status" value="1"/>
</dbReference>
<feature type="domain" description="PIK helical" evidence="13">
    <location>
        <begin position="978"/>
        <end position="1155"/>
    </location>
</feature>
<dbReference type="SUPFAM" id="SSF64268">
    <property type="entry name" value="PX domain"/>
    <property type="match status" value="1"/>
</dbReference>
<comment type="catalytic activity">
    <reaction evidence="7">
        <text>a 1,2-diacyl-sn-glycero-3-phospho-(1D-myo-inositol 4-phosphate) + ATP = a 1,2-diacyl-sn-glycero-3-phospho-(1D-myo-inositol-3,4-bisphosphate) + ADP + H(+)</text>
        <dbReference type="Rhea" id="RHEA:18373"/>
        <dbReference type="ChEBI" id="CHEBI:15378"/>
        <dbReference type="ChEBI" id="CHEBI:30616"/>
        <dbReference type="ChEBI" id="CHEBI:57658"/>
        <dbReference type="ChEBI" id="CHEBI:58178"/>
        <dbReference type="ChEBI" id="CHEBI:456216"/>
        <dbReference type="EC" id="2.7.1.154"/>
    </reaction>
    <physiologicalReaction direction="left-to-right" evidence="7">
        <dbReference type="Rhea" id="RHEA:18374"/>
    </physiologicalReaction>
</comment>
<keyword evidence="1" id="KW-0808">Transferase</keyword>
<dbReference type="GO" id="GO:0048015">
    <property type="term" value="P:phosphatidylinositol-mediated signaling"/>
    <property type="evidence" value="ECO:0007669"/>
    <property type="project" value="TreeGrafter"/>
</dbReference>
<dbReference type="GO" id="GO:0035005">
    <property type="term" value="F:1-phosphatidylinositol-4-phosphate 3-kinase activity"/>
    <property type="evidence" value="ECO:0007669"/>
    <property type="project" value="UniProtKB-EC"/>
</dbReference>
<evidence type="ECO:0000259" key="15">
    <source>
        <dbReference type="PROSITE" id="PS51547"/>
    </source>
</evidence>
<dbReference type="InterPro" id="IPR029071">
    <property type="entry name" value="Ubiquitin-like_domsf"/>
</dbReference>
<feature type="region of interest" description="Disordered" evidence="9">
    <location>
        <begin position="1"/>
        <end position="98"/>
    </location>
</feature>
<dbReference type="PROSITE" id="PS51547">
    <property type="entry name" value="C2_PI3K"/>
    <property type="match status" value="1"/>
</dbReference>
<dbReference type="FunFam" id="3.30.1010.10:FF:000001">
    <property type="entry name" value="Phosphatidylinositol 4-phosphate 3-kinase C2 domain-containing subunit beta"/>
    <property type="match status" value="1"/>
</dbReference>
<name>A0A9W3BJY4_BIOGL</name>
<feature type="domain" description="C2 PI3K-type" evidence="15">
    <location>
        <begin position="793"/>
        <end position="968"/>
    </location>
</feature>
<dbReference type="SMART" id="SM00239">
    <property type="entry name" value="C2"/>
    <property type="match status" value="1"/>
</dbReference>
<dbReference type="Proteomes" id="UP001165740">
    <property type="component" value="Chromosome 10"/>
</dbReference>
<evidence type="ECO:0000259" key="14">
    <source>
        <dbReference type="PROSITE" id="PS51546"/>
    </source>
</evidence>
<dbReference type="InterPro" id="IPR001263">
    <property type="entry name" value="PI3K_accessory_dom"/>
</dbReference>
<dbReference type="InterPro" id="IPR042236">
    <property type="entry name" value="PI3K_accessory_sf"/>
</dbReference>
<dbReference type="PROSITE" id="PS50290">
    <property type="entry name" value="PI3_4_KINASE_3"/>
    <property type="match status" value="1"/>
</dbReference>
<dbReference type="SUPFAM" id="SSF49562">
    <property type="entry name" value="C2 domain (Calcium/lipid-binding domain, CaLB)"/>
    <property type="match status" value="2"/>
</dbReference>
<evidence type="ECO:0000313" key="17">
    <source>
        <dbReference type="RefSeq" id="XP_055899740.1"/>
    </source>
</evidence>
<evidence type="ECO:0000256" key="9">
    <source>
        <dbReference type="SAM" id="MobiDB-lite"/>
    </source>
</evidence>
<feature type="domain" description="C2" evidence="10">
    <location>
        <begin position="1680"/>
        <end position="1797"/>
    </location>
</feature>
<dbReference type="GO" id="GO:0043491">
    <property type="term" value="P:phosphatidylinositol 3-kinase/protein kinase B signal transduction"/>
    <property type="evidence" value="ECO:0007669"/>
    <property type="project" value="TreeGrafter"/>
</dbReference>
<dbReference type="Gene3D" id="1.25.40.70">
    <property type="entry name" value="Phosphatidylinositol 3-kinase, accessory domain (PIK)"/>
    <property type="match status" value="1"/>
</dbReference>
<dbReference type="InterPro" id="IPR001683">
    <property type="entry name" value="PX_dom"/>
</dbReference>
<dbReference type="GO" id="GO:0005942">
    <property type="term" value="C:phosphatidylinositol 3-kinase complex"/>
    <property type="evidence" value="ECO:0007669"/>
    <property type="project" value="TreeGrafter"/>
</dbReference>
<accession>A0A9W3BJY4</accession>
<dbReference type="Pfam" id="PF00794">
    <property type="entry name" value="PI3K_rbd"/>
    <property type="match status" value="1"/>
</dbReference>
<evidence type="ECO:0000256" key="8">
    <source>
        <dbReference type="PROSITE-ProRule" id="PRU00880"/>
    </source>
</evidence>
<keyword evidence="3" id="KW-0418">Kinase</keyword>
<dbReference type="InterPro" id="IPR011009">
    <property type="entry name" value="Kinase-like_dom_sf"/>
</dbReference>
<dbReference type="SMART" id="SM00145">
    <property type="entry name" value="PI3Ka"/>
    <property type="match status" value="1"/>
</dbReference>
<proteinExistence type="inferred from homology"/>
<dbReference type="PROSITE" id="PS51546">
    <property type="entry name" value="PI3K_RBD"/>
    <property type="match status" value="1"/>
</dbReference>
<evidence type="ECO:0000256" key="1">
    <source>
        <dbReference type="ARBA" id="ARBA00022679"/>
    </source>
</evidence>
<dbReference type="GeneID" id="106069895"/>
<dbReference type="InterPro" id="IPR035892">
    <property type="entry name" value="C2_domain_sf"/>
</dbReference>
<dbReference type="SUPFAM" id="SSF56112">
    <property type="entry name" value="Protein kinase-like (PK-like)"/>
    <property type="match status" value="1"/>
</dbReference>
<dbReference type="InterPro" id="IPR000341">
    <property type="entry name" value="PI3K_Ras-bd_dom"/>
</dbReference>
<dbReference type="CDD" id="cd04012">
    <property type="entry name" value="C2A_PI3K_class_II"/>
    <property type="match status" value="1"/>
</dbReference>
<feature type="compositionally biased region" description="Polar residues" evidence="9">
    <location>
        <begin position="81"/>
        <end position="94"/>
    </location>
</feature>
<dbReference type="InterPro" id="IPR036940">
    <property type="entry name" value="PI3/4_kinase_cat_sf"/>
</dbReference>
<dbReference type="InterPro" id="IPR018936">
    <property type="entry name" value="PI3/4_kinase_CS"/>
</dbReference>
<dbReference type="GO" id="GO:0016303">
    <property type="term" value="F:1-phosphatidylinositol-3-kinase activity"/>
    <property type="evidence" value="ECO:0007669"/>
    <property type="project" value="UniProtKB-EC"/>
</dbReference>
<evidence type="ECO:0000259" key="10">
    <source>
        <dbReference type="PROSITE" id="PS50004"/>
    </source>
</evidence>
<evidence type="ECO:0000259" key="12">
    <source>
        <dbReference type="PROSITE" id="PS50290"/>
    </source>
</evidence>
<dbReference type="PROSITE" id="PS51545">
    <property type="entry name" value="PIK_HELICAL"/>
    <property type="match status" value="1"/>
</dbReference>
<dbReference type="Gene3D" id="2.60.40.150">
    <property type="entry name" value="C2 domain"/>
    <property type="match status" value="2"/>
</dbReference>
<dbReference type="GO" id="GO:0005886">
    <property type="term" value="C:plasma membrane"/>
    <property type="evidence" value="ECO:0007669"/>
    <property type="project" value="TreeGrafter"/>
</dbReference>
<protein>
    <submittedName>
        <fullName evidence="17">Phosphatidylinositol 4-phosphate 3-kinase C2 domain-containing subunit beta-like isoform X2</fullName>
    </submittedName>
</protein>
<evidence type="ECO:0000256" key="2">
    <source>
        <dbReference type="ARBA" id="ARBA00022741"/>
    </source>
</evidence>
<dbReference type="FunFam" id="1.10.1070.11:FF:000001">
    <property type="entry name" value="Phosphatidylinositol 4,5-bisphosphate 3-kinase catalytic subunit"/>
    <property type="match status" value="1"/>
</dbReference>
<keyword evidence="16" id="KW-1185">Reference proteome</keyword>
<dbReference type="Gene3D" id="3.30.1010.10">
    <property type="entry name" value="Phosphatidylinositol 3-kinase Catalytic Subunit, Chain A, domain 4"/>
    <property type="match status" value="1"/>
</dbReference>
<dbReference type="PROSITE" id="PS00916">
    <property type="entry name" value="PI3_4_KINASE_2"/>
    <property type="match status" value="1"/>
</dbReference>
<dbReference type="SMART" id="SM00144">
    <property type="entry name" value="PI3K_rbd"/>
    <property type="match status" value="1"/>
</dbReference>
<dbReference type="SMART" id="SM00146">
    <property type="entry name" value="PI3Kc"/>
    <property type="match status" value="1"/>
</dbReference>
<dbReference type="SUPFAM" id="SSF54236">
    <property type="entry name" value="Ubiquitin-like"/>
    <property type="match status" value="1"/>
</dbReference>
<dbReference type="SMART" id="SM00312">
    <property type="entry name" value="PX"/>
    <property type="match status" value="1"/>
</dbReference>
<gene>
    <name evidence="17" type="primary">LOC106069895</name>
</gene>
<feature type="domain" description="PI3K-RBD" evidence="14">
    <location>
        <begin position="523"/>
        <end position="611"/>
    </location>
</feature>
<dbReference type="Pfam" id="PF00792">
    <property type="entry name" value="PI3K_C2"/>
    <property type="match status" value="1"/>
</dbReference>
<dbReference type="PANTHER" id="PTHR10048:SF14">
    <property type="entry name" value="LD28067P"/>
    <property type="match status" value="1"/>
</dbReference>
<dbReference type="InterPro" id="IPR036871">
    <property type="entry name" value="PX_dom_sf"/>
</dbReference>
<dbReference type="GO" id="GO:0035091">
    <property type="term" value="F:phosphatidylinositol binding"/>
    <property type="evidence" value="ECO:0007669"/>
    <property type="project" value="InterPro"/>
</dbReference>
<dbReference type="Gene3D" id="1.10.1070.11">
    <property type="entry name" value="Phosphatidylinositol 3-/4-kinase, catalytic domain"/>
    <property type="match status" value="1"/>
</dbReference>
<keyword evidence="5" id="KW-0443">Lipid metabolism</keyword>
<dbReference type="GO" id="GO:0005737">
    <property type="term" value="C:cytoplasm"/>
    <property type="evidence" value="ECO:0007669"/>
    <property type="project" value="TreeGrafter"/>
</dbReference>
<evidence type="ECO:0000256" key="6">
    <source>
        <dbReference type="ARBA" id="ARBA00023985"/>
    </source>
</evidence>
<dbReference type="Gene3D" id="3.30.1520.10">
    <property type="entry name" value="Phox-like domain"/>
    <property type="match status" value="1"/>
</dbReference>
<dbReference type="Pfam" id="PF00168">
    <property type="entry name" value="C2"/>
    <property type="match status" value="1"/>
</dbReference>
<evidence type="ECO:0000256" key="4">
    <source>
        <dbReference type="ARBA" id="ARBA00022840"/>
    </source>
</evidence>
<reference evidence="17" key="1">
    <citation type="submission" date="2025-08" db="UniProtKB">
        <authorList>
            <consortium name="RefSeq"/>
        </authorList>
    </citation>
    <scope>IDENTIFICATION</scope>
</reference>
<dbReference type="PANTHER" id="PTHR10048">
    <property type="entry name" value="PHOSPHATIDYLINOSITOL KINASE"/>
    <property type="match status" value="1"/>
</dbReference>
<dbReference type="CDD" id="cd05166">
    <property type="entry name" value="PI3Kc_II"/>
    <property type="match status" value="1"/>
</dbReference>
<evidence type="ECO:0000259" key="13">
    <source>
        <dbReference type="PROSITE" id="PS51545"/>
    </source>
</evidence>
<evidence type="ECO:0000256" key="7">
    <source>
        <dbReference type="ARBA" id="ARBA00029297"/>
    </source>
</evidence>
<dbReference type="GO" id="GO:0005524">
    <property type="term" value="F:ATP binding"/>
    <property type="evidence" value="ECO:0007669"/>
    <property type="project" value="UniProtKB-KW"/>
</dbReference>
<keyword evidence="4" id="KW-0067">ATP-binding</keyword>
<keyword evidence="2" id="KW-0547">Nucleotide-binding</keyword>
<organism evidence="16 17">
    <name type="scientific">Biomphalaria glabrata</name>
    <name type="common">Bloodfluke planorb</name>
    <name type="synonym">Freshwater snail</name>
    <dbReference type="NCBI Taxonomy" id="6526"/>
    <lineage>
        <taxon>Eukaryota</taxon>
        <taxon>Metazoa</taxon>
        <taxon>Spiralia</taxon>
        <taxon>Lophotrochozoa</taxon>
        <taxon>Mollusca</taxon>
        <taxon>Gastropoda</taxon>
        <taxon>Heterobranchia</taxon>
        <taxon>Euthyneura</taxon>
        <taxon>Panpulmonata</taxon>
        <taxon>Hygrophila</taxon>
        <taxon>Lymnaeoidea</taxon>
        <taxon>Planorbidae</taxon>
        <taxon>Biomphalaria</taxon>
    </lineage>
</organism>
<evidence type="ECO:0000256" key="5">
    <source>
        <dbReference type="ARBA" id="ARBA00023098"/>
    </source>
</evidence>
<evidence type="ECO:0000259" key="11">
    <source>
        <dbReference type="PROSITE" id="PS50195"/>
    </source>
</evidence>
<comment type="catalytic activity">
    <reaction evidence="6">
        <text>a 1,2-diacyl-sn-glycero-3-phospho-(1D-myo-inositol) + ATP = a 1,2-diacyl-sn-glycero-3-phospho-(1D-myo-inositol-3-phosphate) + ADP + H(+)</text>
        <dbReference type="Rhea" id="RHEA:12709"/>
        <dbReference type="ChEBI" id="CHEBI:15378"/>
        <dbReference type="ChEBI" id="CHEBI:30616"/>
        <dbReference type="ChEBI" id="CHEBI:57880"/>
        <dbReference type="ChEBI" id="CHEBI:58088"/>
        <dbReference type="ChEBI" id="CHEBI:456216"/>
        <dbReference type="EC" id="2.7.1.137"/>
    </reaction>
    <physiologicalReaction direction="left-to-right" evidence="6">
        <dbReference type="Rhea" id="RHEA:12710"/>
    </physiologicalReaction>
</comment>
<dbReference type="PROSITE" id="PS50195">
    <property type="entry name" value="PX"/>
    <property type="match status" value="1"/>
</dbReference>
<dbReference type="InterPro" id="IPR015433">
    <property type="entry name" value="PI3/4_kinase"/>
</dbReference>
<dbReference type="InterPro" id="IPR016024">
    <property type="entry name" value="ARM-type_fold"/>
</dbReference>
<dbReference type="FunFam" id="3.30.1520.10:FF:000006">
    <property type="entry name" value="Phosphatidylinositol 4-phosphate 3-kinase C2 domain-containing subunit alpha"/>
    <property type="match status" value="1"/>
</dbReference>
<sequence>MASSRDSGTPPAGLIPPPVAAPRNRRSPVNILSEEASEPPKSPPVPAPRHSLKNRYSDEAFKSSVPKSNSMYSQDPAPFTEVSNRFSLPTTTNHPDLDGLDFSSSAFPALKEEQRPRSASMEELNQKPIYPDIRHAFVGLAEFQTNNLQFTYGNTSNHAHLSRPTSVPPSTNYGWNVPHYTSSSGGQLLNSSTNFNNMPSGFYNPYQPYGTAGNGVSVSSDASKVNVSQFNPLYPTTFAAYDQNPLNKPQYPVAGSTMNFNPNIGFNLPAQMSGTPSYPFGPQKDQNLPSPTVVAGSSEGQPFPDRATSLEERDLIDLGEVLPEHEYLSLDYFDPLYSRGRKESISSANDTYTPKESSRMTFSFGEAFLNLYKDHVGDSAAYDHKVDELATNDDHIWGPLGDAASQGRKLSIGFEAFNLDIFGQEKFVSSEGELTKRYSSAAYDSPVTSNESTKSVSKPDRPVSWKVPKDKRFEKLRKRKFIDPESESFCQMVTDLKKMYPSSEEKTNQGFLVNQIRECHMSSIQVKVVVHTMFATEPVIFTCDTDALVEHVISHVLYTLAPADPQPNTELFILKVYDRAEYLVNDLPLAKFDYTHSCLKLDRDICLELVTCEEVSRPFIRTKDDDIQVLYFPKEYINTEGAAVSEQDLSIYLDTFYHEINVMLEHFSQPGYDSFQLQGLQQSVKAICVSLAGVETVDVSKCLMNLRRQVSEMMSPSPKPQTMSEEIRQDKDTQEAIYVAMHCSLLEDLQAAVDALLDAVKTLVRMYCRTFLTDFFLGSSIEIPHDHTEIVKMKDFFIIDLSSAHRIPAAWKTKYESYKIVCSLYHGTKRLVDDMSTTLKPLASGLCEKITWDEWLNFERMPLCIMPRETRLCLMLLGVPSAPGTADKPGGVTRAGDAGEVSKLLKPLGAASLQLFNEKGYLNQGPQLVPLIMGASSDPIMPSCKTVLPDSVLLHVNLPDFDKTIYFPEPLNCAFSPKKSFDTLTEMVRLLVYGVMEKETCLGFTSDELEILWTHRHYMKDHPTLLPRILMAAHSWDWASLPEIYALLRDWKPLPPMQAFELLLPQYPDLKVRQFATDCLNKIPSDDLIDFLPQMIQGLKFESYHNSPLAKLLLEQSCKSPRFAHQFFWLLKGPAPQDRFFKRRYELMFAALANVSGDTLYQEFKKQEDLLKIVTSIAEKVKVSKEKDATLKRELVPLCEMLEHKGRILLPINPSVEVVGLDMKSCSYFTSNAFPLRLVFKNANPKADSHYIIYKVGDDLRQDMLTLQMIRIMDNLWLQKGLDLRMILFACLATGPKRGIIELITESETLRKIQVNYGLTGSFKDRPIKEWLQKHNPTELEYKRAVENFTRSCAGYCVATYVLGVCDRHNDNIMLKQSGHMFHIDFSKFLGDAQMFGSFKRDRVPFVLTSDMGYVINDGGKQGHNFQHFVDLCCQAFNILRNHADLFRSLFILMIRSGIPGVNERAVQYVQNALLPGQTDAQATATFTRMIEESMKSMFTQFNFFLHNLAQLKFSSHNEGTLLSFVTKVHSKDTDGRITNVVMHSYQKRYTPDKHYIFILLIERENQKVPMYIFRHFSEFVEFRDKLNEMFPLVTWPNFSTRLVIGRSNIRPVAESRKTEIVSFIKYLRSLSAEISECDLVYTFFHPMLRDEQEAEKNKQVTKLREPNVQHLNNAGNTGIKGEIKLSIQYKRDALQVMVMHVRGLSEASELPSPYAKTYLLPDPEKQTKLKTKVVKNTTCPTFNELLQYQLTEREIRTKILQVTVWDSAVLKENNFLGAVYVRLRDLDLVKDNTFWHKLGRIQMPNFT</sequence>